<dbReference type="EMBL" id="KE145368">
    <property type="protein sequence ID" value="EPE28216.1"/>
    <property type="molecule type" value="Genomic_DNA"/>
</dbReference>
<dbReference type="Proteomes" id="UP000016922">
    <property type="component" value="Unassembled WGS sequence"/>
</dbReference>
<dbReference type="InterPro" id="IPR053175">
    <property type="entry name" value="DHMBA_Reg_Transcription_Factor"/>
</dbReference>
<dbReference type="HOGENOM" id="CLU_013866_5_0_1"/>
<keyword evidence="2" id="KW-1185">Reference proteome</keyword>
<gene>
    <name evidence="1" type="ORF">GLAREA_09336</name>
</gene>
<dbReference type="OMA" id="MAHIGEA"/>
<dbReference type="GeneID" id="19468384"/>
<dbReference type="eggNOG" id="ENOG502S0C8">
    <property type="taxonomic scope" value="Eukaryota"/>
</dbReference>
<name>S3D882_GLAL2</name>
<organism evidence="1 2">
    <name type="scientific">Glarea lozoyensis (strain ATCC 20868 / MF5171)</name>
    <dbReference type="NCBI Taxonomy" id="1116229"/>
    <lineage>
        <taxon>Eukaryota</taxon>
        <taxon>Fungi</taxon>
        <taxon>Dikarya</taxon>
        <taxon>Ascomycota</taxon>
        <taxon>Pezizomycotina</taxon>
        <taxon>Leotiomycetes</taxon>
        <taxon>Helotiales</taxon>
        <taxon>Helotiaceae</taxon>
        <taxon>Glarea</taxon>
    </lineage>
</organism>
<dbReference type="PANTHER" id="PTHR38791">
    <property type="entry name" value="ZN(II)2CYS6 TRANSCRIPTION FACTOR (EUROFUNG)-RELATED-RELATED"/>
    <property type="match status" value="1"/>
</dbReference>
<protein>
    <submittedName>
        <fullName evidence="1">Uncharacterized protein</fullName>
    </submittedName>
</protein>
<reference evidence="1 2" key="1">
    <citation type="journal article" date="2013" name="BMC Genomics">
        <title>Genomics-driven discovery of the pneumocandin biosynthetic gene cluster in the fungus Glarea lozoyensis.</title>
        <authorList>
            <person name="Chen L."/>
            <person name="Yue Q."/>
            <person name="Zhang X."/>
            <person name="Xiang M."/>
            <person name="Wang C."/>
            <person name="Li S."/>
            <person name="Che Y."/>
            <person name="Ortiz-Lopez F.J."/>
            <person name="Bills G.F."/>
            <person name="Liu X."/>
            <person name="An Z."/>
        </authorList>
    </citation>
    <scope>NUCLEOTIDE SEQUENCE [LARGE SCALE GENOMIC DNA]</scope>
    <source>
        <strain evidence="2">ATCC 20868 / MF5171</strain>
    </source>
</reference>
<dbReference type="RefSeq" id="XP_008084124.1">
    <property type="nucleotide sequence ID" value="XM_008085933.1"/>
</dbReference>
<dbReference type="AlphaFoldDB" id="S3D882"/>
<accession>S3D882</accession>
<dbReference type="OrthoDB" id="4220372at2759"/>
<dbReference type="KEGG" id="glz:GLAREA_09336"/>
<proteinExistence type="predicted"/>
<evidence type="ECO:0000313" key="1">
    <source>
        <dbReference type="EMBL" id="EPE28216.1"/>
    </source>
</evidence>
<evidence type="ECO:0000313" key="2">
    <source>
        <dbReference type="Proteomes" id="UP000016922"/>
    </source>
</evidence>
<sequence length="292" mass="33702">MFLFARRSAVLNQLQKSQPLDAIFEKSSEMLVLTENMEDKLLSKAVRIPILLSQVNSLLAGEKSLVDYNAVSKFIRLAENLDDELTLWATRLPSEWSYTAVINIKSFSNFEKAHSIYYPNQIHRYPNLYAARLWNFYRVYRIIIQSILCRLSSVYSVEYKQDEQSQIQSRISCDLASDICASVPFLLGYDLSNLAGMQSVKYPWVQPSEESYLWPQNFLQIPTSGLSKGKFSLIWPLHVASSAKFLPEVQRKWMRAQLQWMAHIGEAHARLILYAESQILYGGTESFRFDCV</sequence>